<proteinExistence type="predicted"/>
<dbReference type="RefSeq" id="WP_036623384.1">
    <property type="nucleotide sequence ID" value="NZ_BOSD01000021.1"/>
</dbReference>
<keyword evidence="2" id="KW-1185">Reference proteome</keyword>
<protein>
    <submittedName>
        <fullName evidence="1">Uncharacterized protein</fullName>
    </submittedName>
</protein>
<comment type="caution">
    <text evidence="1">The sequence shown here is derived from an EMBL/GenBank/DDBJ whole genome shotgun (WGS) entry which is preliminary data.</text>
</comment>
<evidence type="ECO:0000313" key="1">
    <source>
        <dbReference type="EMBL" id="KFN08334.1"/>
    </source>
</evidence>
<dbReference type="HOGENOM" id="CLU_1324705_0_0_9"/>
<evidence type="ECO:0000313" key="2">
    <source>
        <dbReference type="Proteomes" id="UP000029278"/>
    </source>
</evidence>
<dbReference type="PATRIC" id="fig|44252.3.peg.3225"/>
<dbReference type="OrthoDB" id="3010388at2"/>
<dbReference type="GeneID" id="77007516"/>
<accession>A0A090ZAM7</accession>
<dbReference type="Proteomes" id="UP000029278">
    <property type="component" value="Unassembled WGS sequence"/>
</dbReference>
<organism evidence="1 2">
    <name type="scientific">Paenibacillus macerans</name>
    <name type="common">Bacillus macerans</name>
    <dbReference type="NCBI Taxonomy" id="44252"/>
    <lineage>
        <taxon>Bacteria</taxon>
        <taxon>Bacillati</taxon>
        <taxon>Bacillota</taxon>
        <taxon>Bacilli</taxon>
        <taxon>Bacillales</taxon>
        <taxon>Paenibacillaceae</taxon>
        <taxon>Paenibacillus</taxon>
    </lineage>
</organism>
<reference evidence="1 2" key="1">
    <citation type="submission" date="2014-04" db="EMBL/GenBank/DDBJ databases">
        <authorList>
            <person name="Bishop-Lilly K.A."/>
            <person name="Broomall S.M."/>
            <person name="Chain P.S."/>
            <person name="Chertkov O."/>
            <person name="Coyne S.R."/>
            <person name="Daligault H.E."/>
            <person name="Davenport K.W."/>
            <person name="Erkkila T."/>
            <person name="Frey K.G."/>
            <person name="Gibbons H.S."/>
            <person name="Gu W."/>
            <person name="Jaissle J."/>
            <person name="Johnson S.L."/>
            <person name="Koroleva G.I."/>
            <person name="Ladner J.T."/>
            <person name="Lo C.-C."/>
            <person name="Minogue T.D."/>
            <person name="Munk C."/>
            <person name="Palacios G.F."/>
            <person name="Redden C.L."/>
            <person name="Rosenzweig C.N."/>
            <person name="Scholz M.B."/>
            <person name="Teshima H."/>
            <person name="Xu Y."/>
        </authorList>
    </citation>
    <scope>NUCLEOTIDE SEQUENCE [LARGE SCALE GENOMIC DNA]</scope>
    <source>
        <strain evidence="1 2">8244</strain>
    </source>
</reference>
<name>A0A090ZAM7_PAEMA</name>
<dbReference type="AlphaFoldDB" id="A0A090ZAM7"/>
<sequence length="206" mass="24794">MWPLGQYERLVYEIKRRENNEIPVIFGLLVADFHQQKCKEYILNYIERFDYKSDQYINFYLPGYLEEDLFNNDEKITIKQKDFYFNRDTYLNFLDKLEVDFKIDYPYNPVLILMEYDRGNFNRTKRIIIELDSNGSDIKQVGEMFERIFEIAKEVVSINDFSKSLMKDGLKKGLLDKIIEGIDISYITAIYKNTKEINKYRIKSVN</sequence>
<dbReference type="EMBL" id="JMQA01000029">
    <property type="protein sequence ID" value="KFN08334.1"/>
    <property type="molecule type" value="Genomic_DNA"/>
</dbReference>
<gene>
    <name evidence="1" type="ORF">DJ90_1612</name>
</gene>